<comment type="catalytic activity">
    <reaction evidence="10 11">
        <text>GMP + ATP = GDP + ADP</text>
        <dbReference type="Rhea" id="RHEA:20780"/>
        <dbReference type="ChEBI" id="CHEBI:30616"/>
        <dbReference type="ChEBI" id="CHEBI:58115"/>
        <dbReference type="ChEBI" id="CHEBI:58189"/>
        <dbReference type="ChEBI" id="CHEBI:456216"/>
        <dbReference type="EC" id="2.7.4.8"/>
    </reaction>
</comment>
<evidence type="ECO:0000256" key="6">
    <source>
        <dbReference type="ARBA" id="ARBA00022741"/>
    </source>
</evidence>
<dbReference type="Gene3D" id="3.40.50.300">
    <property type="entry name" value="P-loop containing nucleotide triphosphate hydrolases"/>
    <property type="match status" value="1"/>
</dbReference>
<evidence type="ECO:0000256" key="5">
    <source>
        <dbReference type="ARBA" id="ARBA00022679"/>
    </source>
</evidence>
<accession>A0A7W8QSE5</accession>
<dbReference type="InterPro" id="IPR008145">
    <property type="entry name" value="GK/Ca_channel_bsu"/>
</dbReference>
<dbReference type="PANTHER" id="PTHR23117:SF13">
    <property type="entry name" value="GUANYLATE KINASE"/>
    <property type="match status" value="1"/>
</dbReference>
<dbReference type="Gene3D" id="3.30.63.10">
    <property type="entry name" value="Guanylate Kinase phosphate binding domain"/>
    <property type="match status" value="1"/>
</dbReference>
<dbReference type="NCBIfam" id="TIGR03263">
    <property type="entry name" value="guanyl_kin"/>
    <property type="match status" value="1"/>
</dbReference>
<dbReference type="EC" id="2.7.4.8" evidence="3 11"/>
<keyword evidence="7 11" id="KW-0418">Kinase</keyword>
<evidence type="ECO:0000256" key="9">
    <source>
        <dbReference type="ARBA" id="ARBA00030128"/>
    </source>
</evidence>
<evidence type="ECO:0000256" key="12">
    <source>
        <dbReference type="SAM" id="MobiDB-lite"/>
    </source>
</evidence>
<gene>
    <name evidence="11" type="primary">gmk</name>
    <name evidence="14" type="ORF">HDA36_005881</name>
</gene>
<dbReference type="InterPro" id="IPR008144">
    <property type="entry name" value="Guanylate_kin-like_dom"/>
</dbReference>
<dbReference type="InterPro" id="IPR017665">
    <property type="entry name" value="Guanylate_kinase"/>
</dbReference>
<dbReference type="RefSeq" id="WP_184398778.1">
    <property type="nucleotide sequence ID" value="NZ_BAAAJD010000103.1"/>
</dbReference>
<keyword evidence="6 11" id="KW-0547">Nucleotide-binding</keyword>
<comment type="function">
    <text evidence="1 11">Essential for recycling GMP and indirectly, cGMP.</text>
</comment>
<dbReference type="PROSITE" id="PS50052">
    <property type="entry name" value="GUANYLATE_KINASE_2"/>
    <property type="match status" value="1"/>
</dbReference>
<comment type="caution">
    <text evidence="14">The sequence shown here is derived from an EMBL/GenBank/DDBJ whole genome shotgun (WGS) entry which is preliminary data.</text>
</comment>
<dbReference type="SMART" id="SM00072">
    <property type="entry name" value="GuKc"/>
    <property type="match status" value="1"/>
</dbReference>
<dbReference type="PROSITE" id="PS00856">
    <property type="entry name" value="GUANYLATE_KINASE_1"/>
    <property type="match status" value="1"/>
</dbReference>
<dbReference type="EMBL" id="JACHDB010000002">
    <property type="protein sequence ID" value="MBB5435733.1"/>
    <property type="molecule type" value="Genomic_DNA"/>
</dbReference>
<feature type="region of interest" description="Disordered" evidence="12">
    <location>
        <begin position="1"/>
        <end position="31"/>
    </location>
</feature>
<evidence type="ECO:0000256" key="8">
    <source>
        <dbReference type="ARBA" id="ARBA00022840"/>
    </source>
</evidence>
<dbReference type="GO" id="GO:0005524">
    <property type="term" value="F:ATP binding"/>
    <property type="evidence" value="ECO:0007669"/>
    <property type="project" value="UniProtKB-UniRule"/>
</dbReference>
<comment type="similarity">
    <text evidence="2 11">Belongs to the guanylate kinase family.</text>
</comment>
<protein>
    <recommendedName>
        <fullName evidence="4 11">Guanylate kinase</fullName>
        <ecNumber evidence="3 11">2.7.4.8</ecNumber>
    </recommendedName>
    <alternativeName>
        <fullName evidence="9 11">GMP kinase</fullName>
    </alternativeName>
</protein>
<evidence type="ECO:0000256" key="1">
    <source>
        <dbReference type="ARBA" id="ARBA00003531"/>
    </source>
</evidence>
<keyword evidence="11" id="KW-0963">Cytoplasm</keyword>
<evidence type="ECO:0000259" key="13">
    <source>
        <dbReference type="PROSITE" id="PS50052"/>
    </source>
</evidence>
<evidence type="ECO:0000256" key="2">
    <source>
        <dbReference type="ARBA" id="ARBA00005790"/>
    </source>
</evidence>
<dbReference type="Pfam" id="PF00625">
    <property type="entry name" value="Guanylate_kin"/>
    <property type="match status" value="1"/>
</dbReference>
<evidence type="ECO:0000256" key="11">
    <source>
        <dbReference type="HAMAP-Rule" id="MF_00328"/>
    </source>
</evidence>
<evidence type="ECO:0000256" key="4">
    <source>
        <dbReference type="ARBA" id="ARBA00016296"/>
    </source>
</evidence>
<keyword evidence="5 11" id="KW-0808">Transferase</keyword>
<evidence type="ECO:0000313" key="14">
    <source>
        <dbReference type="EMBL" id="MBB5435733.1"/>
    </source>
</evidence>
<keyword evidence="8 11" id="KW-0067">ATP-binding</keyword>
<dbReference type="GO" id="GO:0005829">
    <property type="term" value="C:cytosol"/>
    <property type="evidence" value="ECO:0007669"/>
    <property type="project" value="TreeGrafter"/>
</dbReference>
<feature type="binding site" evidence="11">
    <location>
        <begin position="28"/>
        <end position="35"/>
    </location>
    <ligand>
        <name>ATP</name>
        <dbReference type="ChEBI" id="CHEBI:30616"/>
    </ligand>
</feature>
<evidence type="ECO:0000256" key="10">
    <source>
        <dbReference type="ARBA" id="ARBA00048594"/>
    </source>
</evidence>
<feature type="domain" description="Guanylate kinase-like" evidence="13">
    <location>
        <begin position="21"/>
        <end position="199"/>
    </location>
</feature>
<dbReference type="FunFam" id="3.30.63.10:FF:000002">
    <property type="entry name" value="Guanylate kinase 1"/>
    <property type="match status" value="1"/>
</dbReference>
<comment type="subcellular location">
    <subcellularLocation>
        <location evidence="11">Cytoplasm</location>
    </subcellularLocation>
</comment>
<dbReference type="CDD" id="cd00071">
    <property type="entry name" value="GMPK"/>
    <property type="match status" value="1"/>
</dbReference>
<dbReference type="Proteomes" id="UP000572635">
    <property type="component" value="Unassembled WGS sequence"/>
</dbReference>
<dbReference type="PANTHER" id="PTHR23117">
    <property type="entry name" value="GUANYLATE KINASE-RELATED"/>
    <property type="match status" value="1"/>
</dbReference>
<dbReference type="InterPro" id="IPR027417">
    <property type="entry name" value="P-loop_NTPase"/>
</dbReference>
<dbReference type="GO" id="GO:0004385">
    <property type="term" value="F:GMP kinase activity"/>
    <property type="evidence" value="ECO:0007669"/>
    <property type="project" value="UniProtKB-UniRule"/>
</dbReference>
<name>A0A7W8QSE5_9ACTN</name>
<dbReference type="AlphaFoldDB" id="A0A7W8QSE5"/>
<evidence type="ECO:0000256" key="7">
    <source>
        <dbReference type="ARBA" id="ARBA00022777"/>
    </source>
</evidence>
<proteinExistence type="inferred from homology"/>
<keyword evidence="15" id="KW-1185">Reference proteome</keyword>
<sequence>MPIDPEDRSAAGPEDAGAPERRLTVLSGPSGVGKSTVVKELRAHHPEVWLSVSVTTRAPRPGETDGVEYFFVGADEFERMVAEGSLLEWAEFAGNRYGTPRAPVEERLRAGVPVLLEIDLQGARQVRESMPDSFHVFLAPPSWEELVRRLTGRGTEAPEVVQRRLDAARVELAAEKEFDATLVNTSVENVRDELLALVLAPKV</sequence>
<dbReference type="HAMAP" id="MF_00328">
    <property type="entry name" value="Guanylate_kinase"/>
    <property type="match status" value="1"/>
</dbReference>
<dbReference type="InterPro" id="IPR020590">
    <property type="entry name" value="Guanylate_kinase_CS"/>
</dbReference>
<evidence type="ECO:0000256" key="3">
    <source>
        <dbReference type="ARBA" id="ARBA00012961"/>
    </source>
</evidence>
<evidence type="ECO:0000313" key="15">
    <source>
        <dbReference type="Proteomes" id="UP000572635"/>
    </source>
</evidence>
<dbReference type="SUPFAM" id="SSF52540">
    <property type="entry name" value="P-loop containing nucleoside triphosphate hydrolases"/>
    <property type="match status" value="1"/>
</dbReference>
<reference evidence="14 15" key="1">
    <citation type="submission" date="2020-08" db="EMBL/GenBank/DDBJ databases">
        <title>Sequencing the genomes of 1000 actinobacteria strains.</title>
        <authorList>
            <person name="Klenk H.-P."/>
        </authorList>
    </citation>
    <scope>NUCLEOTIDE SEQUENCE [LARGE SCALE GENOMIC DNA]</scope>
    <source>
        <strain evidence="14 15">DSM 44551</strain>
    </source>
</reference>
<organism evidence="14 15">
    <name type="scientific">Nocardiopsis composta</name>
    <dbReference type="NCBI Taxonomy" id="157465"/>
    <lineage>
        <taxon>Bacteria</taxon>
        <taxon>Bacillati</taxon>
        <taxon>Actinomycetota</taxon>
        <taxon>Actinomycetes</taxon>
        <taxon>Streptosporangiales</taxon>
        <taxon>Nocardiopsidaceae</taxon>
        <taxon>Nocardiopsis</taxon>
    </lineage>
</organism>